<feature type="non-terminal residue" evidence="1">
    <location>
        <position position="1"/>
    </location>
</feature>
<dbReference type="EMBL" id="CAVNYO010000419">
    <property type="protein sequence ID" value="CAK5277176.1"/>
    <property type="molecule type" value="Genomic_DNA"/>
</dbReference>
<dbReference type="Proteomes" id="UP001295794">
    <property type="component" value="Unassembled WGS sequence"/>
</dbReference>
<accession>A0AAD2HJM4</accession>
<dbReference type="AlphaFoldDB" id="A0AAD2HJM4"/>
<comment type="caution">
    <text evidence="1">The sequence shown here is derived from an EMBL/GenBank/DDBJ whole genome shotgun (WGS) entry which is preliminary data.</text>
</comment>
<organism evidence="1 2">
    <name type="scientific">Mycena citricolor</name>
    <dbReference type="NCBI Taxonomy" id="2018698"/>
    <lineage>
        <taxon>Eukaryota</taxon>
        <taxon>Fungi</taxon>
        <taxon>Dikarya</taxon>
        <taxon>Basidiomycota</taxon>
        <taxon>Agaricomycotina</taxon>
        <taxon>Agaricomycetes</taxon>
        <taxon>Agaricomycetidae</taxon>
        <taxon>Agaricales</taxon>
        <taxon>Marasmiineae</taxon>
        <taxon>Mycenaceae</taxon>
        <taxon>Mycena</taxon>
    </lineage>
</organism>
<protein>
    <submittedName>
        <fullName evidence="1">Uncharacterized protein</fullName>
    </submittedName>
</protein>
<gene>
    <name evidence="1" type="ORF">MYCIT1_LOCUS26021</name>
</gene>
<proteinExistence type="predicted"/>
<sequence>RKCMICMPENTQDRRRCRLCTVKKCTICTTGNLQNMRSAQYAPVQAMHTQNARCAHPKYADYAQHTICTIKMRDMHS</sequence>
<keyword evidence="2" id="KW-1185">Reference proteome</keyword>
<feature type="non-terminal residue" evidence="1">
    <location>
        <position position="77"/>
    </location>
</feature>
<reference evidence="1" key="1">
    <citation type="submission" date="2023-11" db="EMBL/GenBank/DDBJ databases">
        <authorList>
            <person name="De Vega J J."/>
            <person name="De Vega J J."/>
        </authorList>
    </citation>
    <scope>NUCLEOTIDE SEQUENCE</scope>
</reference>
<evidence type="ECO:0000313" key="1">
    <source>
        <dbReference type="EMBL" id="CAK5277176.1"/>
    </source>
</evidence>
<name>A0AAD2HJM4_9AGAR</name>
<evidence type="ECO:0000313" key="2">
    <source>
        <dbReference type="Proteomes" id="UP001295794"/>
    </source>
</evidence>